<dbReference type="SUPFAM" id="SSF55874">
    <property type="entry name" value="ATPase domain of HSP90 chaperone/DNA topoisomerase II/histidine kinase"/>
    <property type="match status" value="1"/>
</dbReference>
<dbReference type="Gene3D" id="1.10.510.10">
    <property type="entry name" value="Transferase(Phosphotransferase) domain 1"/>
    <property type="match status" value="1"/>
</dbReference>
<evidence type="ECO:0000259" key="1">
    <source>
        <dbReference type="PROSITE" id="PS50011"/>
    </source>
</evidence>
<dbReference type="InterPro" id="IPR036890">
    <property type="entry name" value="HATPase_C_sf"/>
</dbReference>
<dbReference type="SMART" id="SM00220">
    <property type="entry name" value="S_TKc"/>
    <property type="match status" value="1"/>
</dbReference>
<dbReference type="SUPFAM" id="SSF55781">
    <property type="entry name" value="GAF domain-like"/>
    <property type="match status" value="1"/>
</dbReference>
<dbReference type="RefSeq" id="WP_344722199.1">
    <property type="nucleotide sequence ID" value="NZ_BAAAUS010000009.1"/>
</dbReference>
<dbReference type="InterPro" id="IPR053159">
    <property type="entry name" value="Hybrid_Histidine_Kinase"/>
</dbReference>
<dbReference type="Gene3D" id="3.30.565.10">
    <property type="entry name" value="Histidine kinase-like ATPase, C-terminal domain"/>
    <property type="match status" value="1"/>
</dbReference>
<dbReference type="InterPro" id="IPR008266">
    <property type="entry name" value="Tyr_kinase_AS"/>
</dbReference>
<keyword evidence="3" id="KW-1185">Reference proteome</keyword>
<dbReference type="SUPFAM" id="SSF52540">
    <property type="entry name" value="P-loop containing nucleoside triphosphate hydrolases"/>
    <property type="match status" value="1"/>
</dbReference>
<reference evidence="3" key="1">
    <citation type="journal article" date="2019" name="Int. J. Syst. Evol. Microbiol.">
        <title>The Global Catalogue of Microorganisms (GCM) 10K type strain sequencing project: providing services to taxonomists for standard genome sequencing and annotation.</title>
        <authorList>
            <consortium name="The Broad Institute Genomics Platform"/>
            <consortium name="The Broad Institute Genome Sequencing Center for Infectious Disease"/>
            <person name="Wu L."/>
            <person name="Ma J."/>
        </authorList>
    </citation>
    <scope>NUCLEOTIDE SEQUENCE [LARGE SCALE GENOMIC DNA]</scope>
    <source>
        <strain evidence="3">CCM 7043</strain>
    </source>
</reference>
<dbReference type="PANTHER" id="PTHR43642:SF1">
    <property type="entry name" value="HYBRID SIGNAL TRANSDUCTION HISTIDINE KINASE G"/>
    <property type="match status" value="1"/>
</dbReference>
<dbReference type="SMART" id="SM00387">
    <property type="entry name" value="HATPase_c"/>
    <property type="match status" value="1"/>
</dbReference>
<dbReference type="PROSITE" id="PS00109">
    <property type="entry name" value="PROTEIN_KINASE_TYR"/>
    <property type="match status" value="1"/>
</dbReference>
<dbReference type="CDD" id="cd16917">
    <property type="entry name" value="HATPase_UhpB-NarQ-NarX-like"/>
    <property type="match status" value="1"/>
</dbReference>
<name>A0ABW4F716_9PSEU</name>
<evidence type="ECO:0000313" key="3">
    <source>
        <dbReference type="Proteomes" id="UP001597114"/>
    </source>
</evidence>
<dbReference type="Gene3D" id="3.30.450.40">
    <property type="match status" value="1"/>
</dbReference>
<dbReference type="InterPro" id="IPR011712">
    <property type="entry name" value="Sig_transdc_His_kin_sub3_dim/P"/>
</dbReference>
<dbReference type="InterPro" id="IPR000719">
    <property type="entry name" value="Prot_kinase_dom"/>
</dbReference>
<dbReference type="SUPFAM" id="SSF56112">
    <property type="entry name" value="Protein kinase-like (PK-like)"/>
    <property type="match status" value="1"/>
</dbReference>
<gene>
    <name evidence="2" type="ORF">ACFSJD_38420</name>
</gene>
<dbReference type="Proteomes" id="UP001597114">
    <property type="component" value="Unassembled WGS sequence"/>
</dbReference>
<organism evidence="2 3">
    <name type="scientific">Pseudonocardia yunnanensis</name>
    <dbReference type="NCBI Taxonomy" id="58107"/>
    <lineage>
        <taxon>Bacteria</taxon>
        <taxon>Bacillati</taxon>
        <taxon>Actinomycetota</taxon>
        <taxon>Actinomycetes</taxon>
        <taxon>Pseudonocardiales</taxon>
        <taxon>Pseudonocardiaceae</taxon>
        <taxon>Pseudonocardia</taxon>
    </lineage>
</organism>
<dbReference type="InterPro" id="IPR029016">
    <property type="entry name" value="GAF-like_dom_sf"/>
</dbReference>
<dbReference type="SMART" id="SM00065">
    <property type="entry name" value="GAF"/>
    <property type="match status" value="1"/>
</dbReference>
<dbReference type="Gene3D" id="1.20.5.1930">
    <property type="match status" value="1"/>
</dbReference>
<dbReference type="InterPro" id="IPR011009">
    <property type="entry name" value="Kinase-like_dom_sf"/>
</dbReference>
<dbReference type="Pfam" id="PF13191">
    <property type="entry name" value="AAA_16"/>
    <property type="match status" value="1"/>
</dbReference>
<dbReference type="Pfam" id="PF00069">
    <property type="entry name" value="Pkinase"/>
    <property type="match status" value="1"/>
</dbReference>
<feature type="domain" description="Protein kinase" evidence="1">
    <location>
        <begin position="1"/>
        <end position="264"/>
    </location>
</feature>
<dbReference type="InterPro" id="IPR027417">
    <property type="entry name" value="P-loop_NTPase"/>
</dbReference>
<evidence type="ECO:0000313" key="2">
    <source>
        <dbReference type="EMBL" id="MFD1523411.1"/>
    </source>
</evidence>
<accession>A0ABW4F716</accession>
<protein>
    <submittedName>
        <fullName evidence="2">AAA family ATPase</fullName>
    </submittedName>
</protein>
<dbReference type="InterPro" id="IPR003594">
    <property type="entry name" value="HATPase_dom"/>
</dbReference>
<dbReference type="InterPro" id="IPR041664">
    <property type="entry name" value="AAA_16"/>
</dbReference>
<dbReference type="Pfam" id="PF01590">
    <property type="entry name" value="GAF"/>
    <property type="match status" value="1"/>
</dbReference>
<dbReference type="PROSITE" id="PS50011">
    <property type="entry name" value="PROTEIN_KINASE_DOM"/>
    <property type="match status" value="1"/>
</dbReference>
<dbReference type="CDD" id="cd14014">
    <property type="entry name" value="STKc_PknB_like"/>
    <property type="match status" value="1"/>
</dbReference>
<dbReference type="Pfam" id="PF07730">
    <property type="entry name" value="HisKA_3"/>
    <property type="match status" value="1"/>
</dbReference>
<dbReference type="Pfam" id="PF02518">
    <property type="entry name" value="HATPase_c"/>
    <property type="match status" value="1"/>
</dbReference>
<comment type="caution">
    <text evidence="2">The sequence shown here is derived from an EMBL/GenBank/DDBJ whole genome shotgun (WGS) entry which is preliminary data.</text>
</comment>
<dbReference type="InterPro" id="IPR003018">
    <property type="entry name" value="GAF"/>
</dbReference>
<dbReference type="PANTHER" id="PTHR43642">
    <property type="entry name" value="HYBRID SIGNAL TRANSDUCTION HISTIDINE KINASE G"/>
    <property type="match status" value="1"/>
</dbReference>
<dbReference type="EMBL" id="JBHUCO010000063">
    <property type="protein sequence ID" value="MFD1523411.1"/>
    <property type="molecule type" value="Genomic_DNA"/>
</dbReference>
<proteinExistence type="predicted"/>
<sequence>MGAGGVLSGRDPPARAEMLLHESAHTRVTRLVFPGRTVVRKEPLGPDAQRRLRHERAMLQRLRDVPGIAQLVETPRYPASIVLVDAGGTTLAGLAKPLTVDELIRLAGKLARAVAGMHRRGVMHRDITPANIVISDEGAPCLVDFALASSFAELRPEFTHHSEIVGSLPYLAPEQTGRTGRSVDQRADLYALGATLYELATGRPPFGTGDPLRLTHDHLARVPVPPAKVNPALPAPLSEIVMHLLEKEPDHRYQTAEGLAHDLDQMRDAQAHPAAARVRIGEHDVPLRLLPSRLVGRGGEVPELEAAFEEALAGHCQGVLVSGVPGVGKTALVDQLRPVVTGRDGWFVAGKFDQYRRDVEFDAGNQAFRALGRLLLAEPDDKLAEVRERIVEALGPNAGLLSATVPEFAAVLEVPPDAGDPLTAQVRAQRAAVHVLRVVASRKRPVVVFVDDLQWGGRTPLGFIDLVLSEEPVEGLLLVGAYRDTEADAAHPLAVLLSRWRQQAGVRQVQLDNLPVPGLVTMVAEMLNADRAAVAGLVEVIYERTSGNPYETVELLNALRREGVLTATTAGWRWDDAVARARLGESEVAGLLAARVAAMPPSSRAMVEAMACLGGRVEVSLLQTATAAVAGVVDQQLAPALDEGVLVVEPGLREAVRFRHDRTREVILRGVDLQRRRALQLAMARRLAGVPELFAVAAEQYLPVIDAVTDAAERRLVVGLLRRAADQARLIGEYALVNALLVAALRLIEPGETATLIEARTGRHAALYSLGRLDEADEEYHTLERLCPDAIRRADATAVQVSSLTHRKRFREAIDLGLESLAECGIVVPAADRLGQELDHQFEYLYRWLDTDAADDLTRPEITDPTLLAATRLINAIQVAGYFVADHATSAWLCLEALRIWIEHGPGQTLVGPASIASFHAVAQRGDSAAGYQALRRILAVGEARAYEPDTSLARRVFGILSCWVEPIETGVHATQRAREGLIAGGDLAYVGVTYYATAYFLQDCAPTLDRLVDQVEAALAFARRTGNEQTDQVLDSYRWLAGVLRSESSAAAGDAVPADRYADNPLALVLAHIARAVAATVFGHSVVAARHTAEAMPLLPAALGFYPTAVAHLLRGLSLAGQARATDGAEREGLLSEMDDVIRWLAARAADAPDNFLHLLRLLEAERAWAVGDFRAAALAFDTARREVAARQRPWHRALITERAARFHLAHGLDHVGHELLAQARQAYAAWGATAKVDQLDWAYPTLRPGTDTIAVDSGDQPTDVGHQRSTVTTGTLDLLGILSASQALSSETSIERLHARVVEVLSAMTGATGVHLLLWNTERHDWLLPTPNSDTGTTHIADTARDAGTAEEPVVPLSVLRYAQRLGEPLVVADATDDDRFARDPYFTDLQCCSLLAVPILSRGSLRAVLLLENRLIRAAFTADRLDAVTLIAGQLAVSLDNTQLYAELTTSRARIVTTADQTRRRIERDLHDGAQQELVALALQARAAQALIPPNAVELTTQLDDLATRASSALDELRELARGIHPAVLAEGGLPPALHTLARRCPIPVELDIHTDGRLPEQIEIAAYYLIAEALTNTAKHADASTVHVTIDTTEHDDTGTMLRVRVRDNGQGGADPTHGTGLIGLTDRAEALGGHLSIHTAPGAGTTLQAELPLPPAHRGSG</sequence>